<protein>
    <submittedName>
        <fullName evidence="2">Uncharacterized protein</fullName>
    </submittedName>
</protein>
<accession>A0ABN9QWS5</accession>
<dbReference type="Proteomes" id="UP001189429">
    <property type="component" value="Unassembled WGS sequence"/>
</dbReference>
<evidence type="ECO:0000313" key="2">
    <source>
        <dbReference type="EMBL" id="CAK0810786.1"/>
    </source>
</evidence>
<gene>
    <name evidence="2" type="ORF">PCOR1329_LOCUS15623</name>
</gene>
<organism evidence="2 3">
    <name type="scientific">Prorocentrum cordatum</name>
    <dbReference type="NCBI Taxonomy" id="2364126"/>
    <lineage>
        <taxon>Eukaryota</taxon>
        <taxon>Sar</taxon>
        <taxon>Alveolata</taxon>
        <taxon>Dinophyceae</taxon>
        <taxon>Prorocentrales</taxon>
        <taxon>Prorocentraceae</taxon>
        <taxon>Prorocentrum</taxon>
    </lineage>
</organism>
<reference evidence="2" key="1">
    <citation type="submission" date="2023-10" db="EMBL/GenBank/DDBJ databases">
        <authorList>
            <person name="Chen Y."/>
            <person name="Shah S."/>
            <person name="Dougan E. K."/>
            <person name="Thang M."/>
            <person name="Chan C."/>
        </authorList>
    </citation>
    <scope>NUCLEOTIDE SEQUENCE [LARGE SCALE GENOMIC DNA]</scope>
</reference>
<comment type="caution">
    <text evidence="2">The sequence shown here is derived from an EMBL/GenBank/DDBJ whole genome shotgun (WGS) entry which is preliminary data.</text>
</comment>
<keyword evidence="3" id="KW-1185">Reference proteome</keyword>
<feature type="non-terminal residue" evidence="2">
    <location>
        <position position="109"/>
    </location>
</feature>
<evidence type="ECO:0000313" key="3">
    <source>
        <dbReference type="Proteomes" id="UP001189429"/>
    </source>
</evidence>
<proteinExistence type="predicted"/>
<dbReference type="EMBL" id="CAUYUJ010004739">
    <property type="protein sequence ID" value="CAK0810786.1"/>
    <property type="molecule type" value="Genomic_DNA"/>
</dbReference>
<name>A0ABN9QWS5_9DINO</name>
<feature type="non-terminal residue" evidence="2">
    <location>
        <position position="1"/>
    </location>
</feature>
<feature type="region of interest" description="Disordered" evidence="1">
    <location>
        <begin position="56"/>
        <end position="109"/>
    </location>
</feature>
<evidence type="ECO:0000256" key="1">
    <source>
        <dbReference type="SAM" id="MobiDB-lite"/>
    </source>
</evidence>
<sequence length="109" mass="11830">EAAPCRRCRVRCSRLPGCRGRQVRPGARDGDLRAEELQVQPAAQLAEVPSLHRRHWRGADPRRLRRAVHRQEARRGAGPADPGAAHPAGGGAPRHAHDADGGRLPRGRG</sequence>
<feature type="compositionally biased region" description="Low complexity" evidence="1">
    <location>
        <begin position="76"/>
        <end position="87"/>
    </location>
</feature>